<dbReference type="Gene3D" id="3.30.70.330">
    <property type="match status" value="1"/>
</dbReference>
<accession>A0A195AV27</accession>
<dbReference type="STRING" id="520822.A0A195AV27"/>
<dbReference type="FunFam" id="3.30.70.330:FF:000953">
    <property type="entry name" value="Putative Serine/arginine-rich splicing factor"/>
    <property type="match status" value="1"/>
</dbReference>
<dbReference type="InterPro" id="IPR035979">
    <property type="entry name" value="RBD_domain_sf"/>
</dbReference>
<evidence type="ECO:0000256" key="3">
    <source>
        <dbReference type="SAM" id="MobiDB-lite"/>
    </source>
</evidence>
<protein>
    <submittedName>
        <fullName evidence="5">RNA-binding protein 1</fullName>
    </submittedName>
</protein>
<evidence type="ECO:0000313" key="6">
    <source>
        <dbReference type="Proteomes" id="UP000078540"/>
    </source>
</evidence>
<feature type="compositionally biased region" description="Polar residues" evidence="3">
    <location>
        <begin position="337"/>
        <end position="347"/>
    </location>
</feature>
<feature type="domain" description="RRM" evidence="4">
    <location>
        <begin position="12"/>
        <end position="85"/>
    </location>
</feature>
<gene>
    <name evidence="5" type="ORF">ALC53_13583</name>
</gene>
<dbReference type="SUPFAM" id="SSF54928">
    <property type="entry name" value="RNA-binding domain, RBD"/>
    <property type="match status" value="1"/>
</dbReference>
<dbReference type="CDD" id="cd12373">
    <property type="entry name" value="RRM_SRSF3_like"/>
    <property type="match status" value="1"/>
</dbReference>
<feature type="region of interest" description="Disordered" evidence="3">
    <location>
        <begin position="326"/>
        <end position="347"/>
    </location>
</feature>
<feature type="non-terminal residue" evidence="5">
    <location>
        <position position="1"/>
    </location>
</feature>
<feature type="compositionally biased region" description="Basic residues" evidence="3">
    <location>
        <begin position="101"/>
        <end position="113"/>
    </location>
</feature>
<dbReference type="InterPro" id="IPR050907">
    <property type="entry name" value="SRSF"/>
</dbReference>
<dbReference type="PANTHER" id="PTHR23147">
    <property type="entry name" value="SERINE/ARGININE RICH SPLICING FACTOR"/>
    <property type="match status" value="1"/>
</dbReference>
<evidence type="ECO:0000313" key="5">
    <source>
        <dbReference type="EMBL" id="KYM76098.1"/>
    </source>
</evidence>
<keyword evidence="1 2" id="KW-0694">RNA-binding</keyword>
<evidence type="ECO:0000259" key="4">
    <source>
        <dbReference type="PROSITE" id="PS50102"/>
    </source>
</evidence>
<feature type="region of interest" description="Disordered" evidence="3">
    <location>
        <begin position="79"/>
        <end position="125"/>
    </location>
</feature>
<reference evidence="5 6" key="1">
    <citation type="submission" date="2015-09" db="EMBL/GenBank/DDBJ databases">
        <title>Atta colombica WGS genome.</title>
        <authorList>
            <person name="Nygaard S."/>
            <person name="Hu H."/>
            <person name="Boomsma J."/>
            <person name="Zhang G."/>
        </authorList>
    </citation>
    <scope>NUCLEOTIDE SEQUENCE [LARGE SCALE GENOMIC DNA]</scope>
    <source>
        <strain evidence="5">Treedump-2</strain>
        <tissue evidence="5">Whole body</tissue>
    </source>
</reference>
<dbReference type="SMART" id="SM00360">
    <property type="entry name" value="RRM"/>
    <property type="match status" value="1"/>
</dbReference>
<feature type="region of interest" description="Disordered" evidence="3">
    <location>
        <begin position="272"/>
        <end position="295"/>
    </location>
</feature>
<dbReference type="AlphaFoldDB" id="A0A195AV27"/>
<feature type="compositionally biased region" description="Polar residues" evidence="3">
    <location>
        <begin position="282"/>
        <end position="295"/>
    </location>
</feature>
<dbReference type="InterPro" id="IPR000504">
    <property type="entry name" value="RRM_dom"/>
</dbReference>
<keyword evidence="6" id="KW-1185">Reference proteome</keyword>
<name>A0A195AV27_9HYME</name>
<dbReference type="Pfam" id="PF00076">
    <property type="entry name" value="RRM_1"/>
    <property type="match status" value="1"/>
</dbReference>
<dbReference type="Proteomes" id="UP000078540">
    <property type="component" value="Unassembled WGS sequence"/>
</dbReference>
<evidence type="ECO:0000256" key="2">
    <source>
        <dbReference type="PROSITE-ProRule" id="PRU00176"/>
    </source>
</evidence>
<feature type="compositionally biased region" description="Basic residues" evidence="3">
    <location>
        <begin position="326"/>
        <end position="336"/>
    </location>
</feature>
<evidence type="ECO:0000256" key="1">
    <source>
        <dbReference type="ARBA" id="ARBA00022884"/>
    </source>
</evidence>
<dbReference type="EMBL" id="KQ976736">
    <property type="protein sequence ID" value="KYM76098.1"/>
    <property type="molecule type" value="Genomic_DNA"/>
</dbReference>
<sequence length="347" mass="38944">KMSRYREWDLSCKVYVGNLGSSASKHEIESAFSKYGPLRNVWVARNPPGFAFVEFEDPRDAEDAVRGLDGTRCCGTRVRVEMSSGRSRRGGGGRRPGPRYSRSRSRSPRRKSLGRYPRSWSRSPQRTSLSRYSSLAIVNRTKLNKKYACLPTNFPTKSPSVTTKSPHVARRCCALWCCDVHTAHNGATTENNSFRVPSPLPEYRQCPRLPPSEKKRKKKTLLFFRCCPPSPVRHRAPQKTVLNRKKNIVHRSTAGLSPSITTTTITTTTTLPPTTTTTTITNHQPPTDQSTGCCDPPSSTLRLSFRGTAAHIESIAKNKICHRKKKMSSTTGHHHQFVTTTNRDANY</sequence>
<feature type="compositionally biased region" description="Low complexity" evidence="3">
    <location>
        <begin position="272"/>
        <end position="281"/>
    </location>
</feature>
<dbReference type="GO" id="GO:0003723">
    <property type="term" value="F:RNA binding"/>
    <property type="evidence" value="ECO:0007669"/>
    <property type="project" value="UniProtKB-UniRule"/>
</dbReference>
<dbReference type="PROSITE" id="PS50102">
    <property type="entry name" value="RRM"/>
    <property type="match status" value="1"/>
</dbReference>
<proteinExistence type="predicted"/>
<organism evidence="5 6">
    <name type="scientific">Atta colombica</name>
    <dbReference type="NCBI Taxonomy" id="520822"/>
    <lineage>
        <taxon>Eukaryota</taxon>
        <taxon>Metazoa</taxon>
        <taxon>Ecdysozoa</taxon>
        <taxon>Arthropoda</taxon>
        <taxon>Hexapoda</taxon>
        <taxon>Insecta</taxon>
        <taxon>Pterygota</taxon>
        <taxon>Neoptera</taxon>
        <taxon>Endopterygota</taxon>
        <taxon>Hymenoptera</taxon>
        <taxon>Apocrita</taxon>
        <taxon>Aculeata</taxon>
        <taxon>Formicoidea</taxon>
        <taxon>Formicidae</taxon>
        <taxon>Myrmicinae</taxon>
        <taxon>Atta</taxon>
    </lineage>
</organism>
<dbReference type="InterPro" id="IPR012677">
    <property type="entry name" value="Nucleotide-bd_a/b_plait_sf"/>
</dbReference>